<keyword evidence="4" id="KW-0862">Zinc</keyword>
<feature type="domain" description="C2H2-type" evidence="9">
    <location>
        <begin position="172"/>
        <end position="198"/>
    </location>
</feature>
<dbReference type="SMART" id="SM00355">
    <property type="entry name" value="ZnF_C2H2"/>
    <property type="match status" value="5"/>
</dbReference>
<evidence type="ECO:0000256" key="6">
    <source>
        <dbReference type="ARBA" id="ARBA00023163"/>
    </source>
</evidence>
<dbReference type="InterPro" id="IPR036236">
    <property type="entry name" value="Znf_C2H2_sf"/>
</dbReference>
<dbReference type="PROSITE" id="PS50157">
    <property type="entry name" value="ZINC_FINGER_C2H2_2"/>
    <property type="match status" value="4"/>
</dbReference>
<dbReference type="PANTHER" id="PTHR46179:SF13">
    <property type="entry name" value="C2H2-TYPE DOMAIN-CONTAINING PROTEIN"/>
    <property type="match status" value="1"/>
</dbReference>
<dbReference type="GO" id="GO:0006357">
    <property type="term" value="P:regulation of transcription by RNA polymerase II"/>
    <property type="evidence" value="ECO:0007669"/>
    <property type="project" value="TreeGrafter"/>
</dbReference>
<dbReference type="GO" id="GO:0008270">
    <property type="term" value="F:zinc ion binding"/>
    <property type="evidence" value="ECO:0007669"/>
    <property type="project" value="UniProtKB-KW"/>
</dbReference>
<comment type="subcellular location">
    <subcellularLocation>
        <location evidence="1">Nucleus</location>
    </subcellularLocation>
</comment>
<proteinExistence type="predicted"/>
<dbReference type="SUPFAM" id="SSF57667">
    <property type="entry name" value="beta-beta-alpha zinc fingers"/>
    <property type="match status" value="3"/>
</dbReference>
<evidence type="ECO:0000313" key="11">
    <source>
        <dbReference type="Proteomes" id="UP000759131"/>
    </source>
</evidence>
<dbReference type="Pfam" id="PF00096">
    <property type="entry name" value="zf-C2H2"/>
    <property type="match status" value="2"/>
</dbReference>
<dbReference type="Gene3D" id="3.30.160.60">
    <property type="entry name" value="Classic Zinc Finger"/>
    <property type="match status" value="2"/>
</dbReference>
<sequence length="198" mass="23633">MNFKTKSHLIAHTNKVHLNKTFACDFNECQKVFKTKSSLSQHKLIVHSIEDKNKIYLKCFWPKCQYKTTKKWTLKTHQLSHSEVKQIKSDFNNCNKNYKLSNVFKSSTKTFKCDYNQCNKILSSRRNLFRHKSCVHLNEKKFKCNEENCGKSFCSQSQLNDHMKRHLNIKLHKCIHNNCNQRFVTKQELRSHLKLGHR</sequence>
<feature type="domain" description="C2H2-type" evidence="9">
    <location>
        <begin position="111"/>
        <end position="141"/>
    </location>
</feature>
<dbReference type="InterPro" id="IPR051061">
    <property type="entry name" value="Zinc_finger_trans_reg"/>
</dbReference>
<evidence type="ECO:0000256" key="5">
    <source>
        <dbReference type="ARBA" id="ARBA00023015"/>
    </source>
</evidence>
<feature type="domain" description="C2H2-type" evidence="9">
    <location>
        <begin position="22"/>
        <end position="52"/>
    </location>
</feature>
<evidence type="ECO:0000256" key="1">
    <source>
        <dbReference type="ARBA" id="ARBA00004123"/>
    </source>
</evidence>
<evidence type="ECO:0000256" key="3">
    <source>
        <dbReference type="ARBA" id="ARBA00022771"/>
    </source>
</evidence>
<keyword evidence="11" id="KW-1185">Reference proteome</keyword>
<evidence type="ECO:0000313" key="10">
    <source>
        <dbReference type="EMBL" id="CAD7630230.1"/>
    </source>
</evidence>
<keyword evidence="6" id="KW-0804">Transcription</keyword>
<dbReference type="EMBL" id="OC862439">
    <property type="protein sequence ID" value="CAD7630230.1"/>
    <property type="molecule type" value="Genomic_DNA"/>
</dbReference>
<keyword evidence="2" id="KW-0479">Metal-binding</keyword>
<dbReference type="AlphaFoldDB" id="A0A7R9KW90"/>
<keyword evidence="7" id="KW-0539">Nucleus</keyword>
<evidence type="ECO:0000256" key="8">
    <source>
        <dbReference type="PROSITE-ProRule" id="PRU00042"/>
    </source>
</evidence>
<accession>A0A7R9KW90</accession>
<dbReference type="EMBL" id="CAJPIZ010007864">
    <property type="protein sequence ID" value="CAG2110660.1"/>
    <property type="molecule type" value="Genomic_DNA"/>
</dbReference>
<dbReference type="InterPro" id="IPR013087">
    <property type="entry name" value="Znf_C2H2_type"/>
</dbReference>
<name>A0A7R9KW90_9ACAR</name>
<dbReference type="GO" id="GO:0005634">
    <property type="term" value="C:nucleus"/>
    <property type="evidence" value="ECO:0007669"/>
    <property type="project" value="UniProtKB-SubCell"/>
</dbReference>
<gene>
    <name evidence="10" type="ORF">OSB1V03_LOCUS10643</name>
</gene>
<feature type="domain" description="C2H2-type" evidence="9">
    <location>
        <begin position="142"/>
        <end position="171"/>
    </location>
</feature>
<reference evidence="10" key="1">
    <citation type="submission" date="2020-11" db="EMBL/GenBank/DDBJ databases">
        <authorList>
            <person name="Tran Van P."/>
        </authorList>
    </citation>
    <scope>NUCLEOTIDE SEQUENCE</scope>
</reference>
<keyword evidence="3 8" id="KW-0863">Zinc-finger</keyword>
<keyword evidence="5" id="KW-0805">Transcription regulation</keyword>
<evidence type="ECO:0000256" key="7">
    <source>
        <dbReference type="ARBA" id="ARBA00023242"/>
    </source>
</evidence>
<organism evidence="10">
    <name type="scientific">Medioppia subpectinata</name>
    <dbReference type="NCBI Taxonomy" id="1979941"/>
    <lineage>
        <taxon>Eukaryota</taxon>
        <taxon>Metazoa</taxon>
        <taxon>Ecdysozoa</taxon>
        <taxon>Arthropoda</taxon>
        <taxon>Chelicerata</taxon>
        <taxon>Arachnida</taxon>
        <taxon>Acari</taxon>
        <taxon>Acariformes</taxon>
        <taxon>Sarcoptiformes</taxon>
        <taxon>Oribatida</taxon>
        <taxon>Brachypylina</taxon>
        <taxon>Oppioidea</taxon>
        <taxon>Oppiidae</taxon>
        <taxon>Medioppia</taxon>
    </lineage>
</organism>
<dbReference type="PANTHER" id="PTHR46179">
    <property type="entry name" value="ZINC FINGER PROTEIN"/>
    <property type="match status" value="1"/>
</dbReference>
<evidence type="ECO:0000256" key="2">
    <source>
        <dbReference type="ARBA" id="ARBA00022723"/>
    </source>
</evidence>
<dbReference type="Proteomes" id="UP000759131">
    <property type="component" value="Unassembled WGS sequence"/>
</dbReference>
<dbReference type="OrthoDB" id="6537702at2759"/>
<dbReference type="PROSITE" id="PS00028">
    <property type="entry name" value="ZINC_FINGER_C2H2_1"/>
    <property type="match status" value="4"/>
</dbReference>
<evidence type="ECO:0000256" key="4">
    <source>
        <dbReference type="ARBA" id="ARBA00022833"/>
    </source>
</evidence>
<protein>
    <recommendedName>
        <fullName evidence="9">C2H2-type domain-containing protein</fullName>
    </recommendedName>
</protein>
<evidence type="ECO:0000259" key="9">
    <source>
        <dbReference type="PROSITE" id="PS50157"/>
    </source>
</evidence>